<reference evidence="2" key="1">
    <citation type="submission" date="2016-02" db="EMBL/GenBank/DDBJ databases">
        <authorList>
            <person name="Holder M.E."/>
            <person name="Ajami N.J."/>
            <person name="Petrosino J.F."/>
        </authorList>
    </citation>
    <scope>NUCLEOTIDE SEQUENCE [LARGE SCALE GENOMIC DNA]</scope>
    <source>
        <strain evidence="2">CCUG 36733</strain>
    </source>
</reference>
<evidence type="ECO:0008006" key="3">
    <source>
        <dbReference type="Google" id="ProtNLM"/>
    </source>
</evidence>
<evidence type="ECO:0000313" key="1">
    <source>
        <dbReference type="EMBL" id="AMD88483.1"/>
    </source>
</evidence>
<dbReference type="EMBL" id="CP014228">
    <property type="protein sequence ID" value="AMD88483.1"/>
    <property type="molecule type" value="Genomic_DNA"/>
</dbReference>
<keyword evidence="2" id="KW-1185">Reference proteome</keyword>
<dbReference type="Gene3D" id="3.40.960.10">
    <property type="entry name" value="VSR Endonuclease"/>
    <property type="match status" value="1"/>
</dbReference>
<sequence length="187" mass="20695">MHRRDEATPCTVDGFPLHAPAEVAAACLRCLDELDALCVVDAMLNRGHARREEIADLLTGRYDASARARLARADERARSPLETRLRLVLRSAGLGVRTGVALEGVGEVDLLVEEWLIVETDGWEFHRSREQFIKDRHRDQSALARGFIPVRLTSEDLRLPDDELVSIVVGAMTGVAHSSRMHLPGIG</sequence>
<dbReference type="OrthoDB" id="2594539at2"/>
<accession>A0A0X8JHH3</accession>
<dbReference type="InterPro" id="IPR011335">
    <property type="entry name" value="Restrct_endonuc-II-like"/>
</dbReference>
<dbReference type="AlphaFoldDB" id="A0A0X8JHH3"/>
<dbReference type="Proteomes" id="UP000065220">
    <property type="component" value="Chromosome"/>
</dbReference>
<protein>
    <recommendedName>
        <fullName evidence="3">DUF559 domain-containing protein</fullName>
    </recommendedName>
</protein>
<dbReference type="KEGG" id="ard:AXF14_06815"/>
<proteinExistence type="predicted"/>
<dbReference type="STRING" id="111015.AXF14_06815"/>
<evidence type="ECO:0000313" key="2">
    <source>
        <dbReference type="Proteomes" id="UP000065220"/>
    </source>
</evidence>
<gene>
    <name evidence="1" type="ORF">AXF14_06815</name>
</gene>
<organism evidence="1 2">
    <name type="scientific">Actinomyces radicidentis</name>
    <dbReference type="NCBI Taxonomy" id="111015"/>
    <lineage>
        <taxon>Bacteria</taxon>
        <taxon>Bacillati</taxon>
        <taxon>Actinomycetota</taxon>
        <taxon>Actinomycetes</taxon>
        <taxon>Actinomycetales</taxon>
        <taxon>Actinomycetaceae</taxon>
        <taxon>Actinomyces</taxon>
    </lineage>
</organism>
<dbReference type="SUPFAM" id="SSF52980">
    <property type="entry name" value="Restriction endonuclease-like"/>
    <property type="match status" value="1"/>
</dbReference>
<name>A0A0X8JHH3_ACTRD</name>